<evidence type="ECO:0000256" key="2">
    <source>
        <dbReference type="SAM" id="SignalP"/>
    </source>
</evidence>
<reference evidence="3" key="1">
    <citation type="submission" date="2021-06" db="EMBL/GenBank/DDBJ databases">
        <title>Comparative genomics, transcriptomics and evolutionary studies reveal genomic signatures of adaptation to plant cell wall in hemibiotrophic fungi.</title>
        <authorList>
            <consortium name="DOE Joint Genome Institute"/>
            <person name="Baroncelli R."/>
            <person name="Diaz J.F."/>
            <person name="Benocci T."/>
            <person name="Peng M."/>
            <person name="Battaglia E."/>
            <person name="Haridas S."/>
            <person name="Andreopoulos W."/>
            <person name="Labutti K."/>
            <person name="Pangilinan J."/>
            <person name="Floch G.L."/>
            <person name="Makela M.R."/>
            <person name="Henrissat B."/>
            <person name="Grigoriev I.V."/>
            <person name="Crouch J.A."/>
            <person name="De Vries R.P."/>
            <person name="Sukno S.A."/>
            <person name="Thon M.R."/>
        </authorList>
    </citation>
    <scope>NUCLEOTIDE SEQUENCE</scope>
    <source>
        <strain evidence="3">CBS 102054</strain>
    </source>
</reference>
<comment type="caution">
    <text evidence="3">The sequence shown here is derived from an EMBL/GenBank/DDBJ whole genome shotgun (WGS) entry which is preliminary data.</text>
</comment>
<dbReference type="RefSeq" id="XP_060443753.1">
    <property type="nucleotide sequence ID" value="XM_060590649.1"/>
</dbReference>
<dbReference type="GeneID" id="85475511"/>
<keyword evidence="2" id="KW-0732">Signal</keyword>
<proteinExistence type="predicted"/>
<feature type="region of interest" description="Disordered" evidence="1">
    <location>
        <begin position="41"/>
        <end position="72"/>
    </location>
</feature>
<dbReference type="EMBL" id="JAHMHQ010000013">
    <property type="protein sequence ID" value="KAK1635146.1"/>
    <property type="molecule type" value="Genomic_DNA"/>
</dbReference>
<feature type="signal peptide" evidence="2">
    <location>
        <begin position="1"/>
        <end position="18"/>
    </location>
</feature>
<sequence>MLLLLLLLLVMPSWRGTGQVAALGAGGAHCCSVLGRKLVKRGRVGDGGGLGVSSRRKGEKGGRRQKAHSPVR</sequence>
<evidence type="ECO:0000313" key="3">
    <source>
        <dbReference type="EMBL" id="KAK1635146.1"/>
    </source>
</evidence>
<evidence type="ECO:0000256" key="1">
    <source>
        <dbReference type="SAM" id="MobiDB-lite"/>
    </source>
</evidence>
<dbReference type="AlphaFoldDB" id="A0AAI9ZNB0"/>
<gene>
    <name evidence="3" type="ORF">BDP81DRAFT_430901</name>
</gene>
<feature type="chain" id="PRO_5042468507" description="Secreted protein" evidence="2">
    <location>
        <begin position="19"/>
        <end position="72"/>
    </location>
</feature>
<evidence type="ECO:0000313" key="4">
    <source>
        <dbReference type="Proteomes" id="UP001243989"/>
    </source>
</evidence>
<dbReference type="Proteomes" id="UP001243989">
    <property type="component" value="Unassembled WGS sequence"/>
</dbReference>
<name>A0AAI9ZNB0_9PEZI</name>
<accession>A0AAI9ZNB0</accession>
<feature type="compositionally biased region" description="Basic residues" evidence="1">
    <location>
        <begin position="54"/>
        <end position="72"/>
    </location>
</feature>
<keyword evidence="4" id="KW-1185">Reference proteome</keyword>
<organism evidence="3 4">
    <name type="scientific">Colletotrichum phormii</name>
    <dbReference type="NCBI Taxonomy" id="359342"/>
    <lineage>
        <taxon>Eukaryota</taxon>
        <taxon>Fungi</taxon>
        <taxon>Dikarya</taxon>
        <taxon>Ascomycota</taxon>
        <taxon>Pezizomycotina</taxon>
        <taxon>Sordariomycetes</taxon>
        <taxon>Hypocreomycetidae</taxon>
        <taxon>Glomerellales</taxon>
        <taxon>Glomerellaceae</taxon>
        <taxon>Colletotrichum</taxon>
        <taxon>Colletotrichum acutatum species complex</taxon>
    </lineage>
</organism>
<protein>
    <recommendedName>
        <fullName evidence="5">Secreted protein</fullName>
    </recommendedName>
</protein>
<evidence type="ECO:0008006" key="5">
    <source>
        <dbReference type="Google" id="ProtNLM"/>
    </source>
</evidence>